<feature type="transmembrane region" description="Helical" evidence="1">
    <location>
        <begin position="141"/>
        <end position="165"/>
    </location>
</feature>
<proteinExistence type="predicted"/>
<accession>A0ABS9CS69</accession>
<feature type="transmembrane region" description="Helical" evidence="1">
    <location>
        <begin position="339"/>
        <end position="360"/>
    </location>
</feature>
<reference evidence="2 3" key="1">
    <citation type="submission" date="2022-01" db="EMBL/GenBank/DDBJ databases">
        <title>Octadecabacter sp. nov., isolated from a marine alga.</title>
        <authorList>
            <person name="Jin M.S."/>
            <person name="Kim H.M."/>
            <person name="Han D.M."/>
            <person name="Jung J.J."/>
            <person name="Jeon C.O."/>
        </authorList>
    </citation>
    <scope>NUCLEOTIDE SEQUENCE [LARGE SCALE GENOMIC DNA]</scope>
    <source>
        <strain evidence="2 3">G9-8</strain>
    </source>
</reference>
<feature type="transmembrane region" description="Helical" evidence="1">
    <location>
        <begin position="111"/>
        <end position="134"/>
    </location>
</feature>
<keyword evidence="1" id="KW-0472">Membrane</keyword>
<dbReference type="EMBL" id="JAKGAQ010000001">
    <property type="protein sequence ID" value="MCF2870079.1"/>
    <property type="molecule type" value="Genomic_DNA"/>
</dbReference>
<dbReference type="InterPro" id="IPR014550">
    <property type="entry name" value="UCP028704_OpgC"/>
</dbReference>
<organism evidence="2 3">
    <name type="scientific">Octadecabacter dasysiphoniae</name>
    <dbReference type="NCBI Taxonomy" id="2909341"/>
    <lineage>
        <taxon>Bacteria</taxon>
        <taxon>Pseudomonadati</taxon>
        <taxon>Pseudomonadota</taxon>
        <taxon>Alphaproteobacteria</taxon>
        <taxon>Rhodobacterales</taxon>
        <taxon>Roseobacteraceae</taxon>
        <taxon>Octadecabacter</taxon>
    </lineage>
</organism>
<dbReference type="Pfam" id="PF10129">
    <property type="entry name" value="OpgC_C"/>
    <property type="match status" value="1"/>
</dbReference>
<dbReference type="PANTHER" id="PTHR38592">
    <property type="entry name" value="BLL4819 PROTEIN"/>
    <property type="match status" value="1"/>
</dbReference>
<feature type="transmembrane region" description="Helical" evidence="1">
    <location>
        <begin position="185"/>
        <end position="203"/>
    </location>
</feature>
<keyword evidence="1" id="KW-0812">Transmembrane</keyword>
<evidence type="ECO:0000313" key="2">
    <source>
        <dbReference type="EMBL" id="MCF2870079.1"/>
    </source>
</evidence>
<feature type="transmembrane region" description="Helical" evidence="1">
    <location>
        <begin position="305"/>
        <end position="327"/>
    </location>
</feature>
<feature type="transmembrane region" description="Helical" evidence="1">
    <location>
        <begin position="215"/>
        <end position="237"/>
    </location>
</feature>
<dbReference type="Proteomes" id="UP001200557">
    <property type="component" value="Unassembled WGS sequence"/>
</dbReference>
<evidence type="ECO:0000256" key="1">
    <source>
        <dbReference type="SAM" id="Phobius"/>
    </source>
</evidence>
<protein>
    <submittedName>
        <fullName evidence="2">OpgC domain-containing protein</fullName>
    </submittedName>
</protein>
<feature type="transmembrane region" description="Helical" evidence="1">
    <location>
        <begin position="63"/>
        <end position="82"/>
    </location>
</feature>
<feature type="transmembrane region" description="Helical" evidence="1">
    <location>
        <begin position="20"/>
        <end position="42"/>
    </location>
</feature>
<keyword evidence="3" id="KW-1185">Reference proteome</keyword>
<sequence>MGHLSFVAPSMIGRNLHHTSGFIDAAQGFVAFSGLIIGLVYGKRLLSRGEAEMRRAMTGRVLMLLRWSIALCVAFVITIPLLPNLPAFLTSPLGEAPILAGVLAIAQLTPIWGIDILALYIVFMLLTPAVLIALHKGRWRAVALCSFGFWVLAQTGLSTVWMQMASTFIGLDEFSLQLGAYLNRLGWQVLYFGGLAVGFYMAQDRLDVSFMRTRAALHLLWPSLALIGVFYVSKIIISQGPSEWGDLFEIAALSFDRLDMSASRILVFMAYLYVGAWVLIAGPQSRFPAIAASARGLLQVLNSPALVFLGQHALQVFAWQAALVYLFAAFISPHLIGEYLLFSEGAVVLATLTIFIPAALNSRFQALRKRQKFVPQFQ</sequence>
<comment type="caution">
    <text evidence="2">The sequence shown here is derived from an EMBL/GenBank/DDBJ whole genome shotgun (WGS) entry which is preliminary data.</text>
</comment>
<keyword evidence="1" id="KW-1133">Transmembrane helix</keyword>
<dbReference type="PANTHER" id="PTHR38592:SF3">
    <property type="entry name" value="BLL4819 PROTEIN"/>
    <property type="match status" value="1"/>
</dbReference>
<feature type="transmembrane region" description="Helical" evidence="1">
    <location>
        <begin position="265"/>
        <end position="284"/>
    </location>
</feature>
<gene>
    <name evidence="2" type="ORF">L0664_03280</name>
</gene>
<evidence type="ECO:0000313" key="3">
    <source>
        <dbReference type="Proteomes" id="UP001200557"/>
    </source>
</evidence>
<name>A0ABS9CS69_9RHOB</name>